<sequence>MDEAAITTTLAAQDAAEALIALGWPITPDGPDMERWRIGDLIMTDEELIGLATRRGFQPVSERVQ</sequence>
<dbReference type="Proteomes" id="UP001596292">
    <property type="component" value="Unassembled WGS sequence"/>
</dbReference>
<accession>A0ABW2BRU9</accession>
<protein>
    <submittedName>
        <fullName evidence="1">Uncharacterized protein</fullName>
    </submittedName>
</protein>
<reference evidence="2" key="1">
    <citation type="journal article" date="2019" name="Int. J. Syst. Evol. Microbiol.">
        <title>The Global Catalogue of Microorganisms (GCM) 10K type strain sequencing project: providing services to taxonomists for standard genome sequencing and annotation.</title>
        <authorList>
            <consortium name="The Broad Institute Genomics Platform"/>
            <consortium name="The Broad Institute Genome Sequencing Center for Infectious Disease"/>
            <person name="Wu L."/>
            <person name="Ma J."/>
        </authorList>
    </citation>
    <scope>NUCLEOTIDE SEQUENCE [LARGE SCALE GENOMIC DNA]</scope>
    <source>
        <strain evidence="2">CCUG 48316</strain>
    </source>
</reference>
<dbReference type="EMBL" id="JBHSWN010000001">
    <property type="protein sequence ID" value="MFC6792692.1"/>
    <property type="molecule type" value="Genomic_DNA"/>
</dbReference>
<name>A0ABW2BRU9_9HYPH</name>
<organism evidence="1 2">
    <name type="scientific">Methylobacterium komagatae</name>
    <dbReference type="NCBI Taxonomy" id="374425"/>
    <lineage>
        <taxon>Bacteria</taxon>
        <taxon>Pseudomonadati</taxon>
        <taxon>Pseudomonadota</taxon>
        <taxon>Alphaproteobacteria</taxon>
        <taxon>Hyphomicrobiales</taxon>
        <taxon>Methylobacteriaceae</taxon>
        <taxon>Methylobacterium</taxon>
    </lineage>
</organism>
<proteinExistence type="predicted"/>
<gene>
    <name evidence="1" type="ORF">ACFQE0_25930</name>
</gene>
<comment type="caution">
    <text evidence="1">The sequence shown here is derived from an EMBL/GenBank/DDBJ whole genome shotgun (WGS) entry which is preliminary data.</text>
</comment>
<evidence type="ECO:0000313" key="2">
    <source>
        <dbReference type="Proteomes" id="UP001596292"/>
    </source>
</evidence>
<dbReference type="RefSeq" id="WP_378974867.1">
    <property type="nucleotide sequence ID" value="NZ_JBHSWN010000001.1"/>
</dbReference>
<keyword evidence="2" id="KW-1185">Reference proteome</keyword>
<evidence type="ECO:0000313" key="1">
    <source>
        <dbReference type="EMBL" id="MFC6792692.1"/>
    </source>
</evidence>